<accession>A0A8J5VJ03</accession>
<protein>
    <submittedName>
        <fullName evidence="2">Uncharacterized protein</fullName>
    </submittedName>
</protein>
<reference evidence="2" key="1">
    <citation type="journal article" date="2021" name="bioRxiv">
        <title>Whole Genome Assembly and Annotation of Northern Wild Rice, Zizania palustris L., Supports a Whole Genome Duplication in the Zizania Genus.</title>
        <authorList>
            <person name="Haas M."/>
            <person name="Kono T."/>
            <person name="Macchietto M."/>
            <person name="Millas R."/>
            <person name="McGilp L."/>
            <person name="Shao M."/>
            <person name="Duquette J."/>
            <person name="Hirsch C.N."/>
            <person name="Kimball J."/>
        </authorList>
    </citation>
    <scope>NUCLEOTIDE SEQUENCE</scope>
    <source>
        <tissue evidence="2">Fresh leaf tissue</tissue>
    </source>
</reference>
<gene>
    <name evidence="2" type="ORF">GUJ93_ZPchr0003g16730</name>
</gene>
<proteinExistence type="predicted"/>
<feature type="transmembrane region" description="Helical" evidence="1">
    <location>
        <begin position="67"/>
        <end position="88"/>
    </location>
</feature>
<dbReference type="EMBL" id="JAAALK010000286">
    <property type="protein sequence ID" value="KAG8061666.1"/>
    <property type="molecule type" value="Genomic_DNA"/>
</dbReference>
<organism evidence="2 3">
    <name type="scientific">Zizania palustris</name>
    <name type="common">Northern wild rice</name>
    <dbReference type="NCBI Taxonomy" id="103762"/>
    <lineage>
        <taxon>Eukaryota</taxon>
        <taxon>Viridiplantae</taxon>
        <taxon>Streptophyta</taxon>
        <taxon>Embryophyta</taxon>
        <taxon>Tracheophyta</taxon>
        <taxon>Spermatophyta</taxon>
        <taxon>Magnoliopsida</taxon>
        <taxon>Liliopsida</taxon>
        <taxon>Poales</taxon>
        <taxon>Poaceae</taxon>
        <taxon>BOP clade</taxon>
        <taxon>Oryzoideae</taxon>
        <taxon>Oryzeae</taxon>
        <taxon>Zizaniinae</taxon>
        <taxon>Zizania</taxon>
    </lineage>
</organism>
<name>A0A8J5VJ03_ZIZPA</name>
<sequence>MDSKHDPPKGCTWLLMPCALERSMSDLWNRMGKRGKRLAIVSPSPWLELSASSLGGGSAVFPFSSRCVWNCFFLYFFPLCILGLLAMARGGSVTCCSHGVARSGNRVKHGGRYVVLNGQAACDVVTSGWRLAGPLFLLPSLSFLKVAVGCHGLL</sequence>
<evidence type="ECO:0000256" key="1">
    <source>
        <dbReference type="SAM" id="Phobius"/>
    </source>
</evidence>
<dbReference type="AlphaFoldDB" id="A0A8J5VJ03"/>
<reference evidence="2" key="2">
    <citation type="submission" date="2021-02" db="EMBL/GenBank/DDBJ databases">
        <authorList>
            <person name="Kimball J.A."/>
            <person name="Haas M.W."/>
            <person name="Macchietto M."/>
            <person name="Kono T."/>
            <person name="Duquette J."/>
            <person name="Shao M."/>
        </authorList>
    </citation>
    <scope>NUCLEOTIDE SEQUENCE</scope>
    <source>
        <tissue evidence="2">Fresh leaf tissue</tissue>
    </source>
</reference>
<evidence type="ECO:0000313" key="3">
    <source>
        <dbReference type="Proteomes" id="UP000729402"/>
    </source>
</evidence>
<keyword evidence="1" id="KW-0812">Transmembrane</keyword>
<keyword evidence="3" id="KW-1185">Reference proteome</keyword>
<keyword evidence="1" id="KW-1133">Transmembrane helix</keyword>
<keyword evidence="1" id="KW-0472">Membrane</keyword>
<evidence type="ECO:0000313" key="2">
    <source>
        <dbReference type="EMBL" id="KAG8061666.1"/>
    </source>
</evidence>
<comment type="caution">
    <text evidence="2">The sequence shown here is derived from an EMBL/GenBank/DDBJ whole genome shotgun (WGS) entry which is preliminary data.</text>
</comment>
<dbReference type="Proteomes" id="UP000729402">
    <property type="component" value="Unassembled WGS sequence"/>
</dbReference>